<name>A0A1H9U2V4_9LACT</name>
<accession>A0A1H9U2V4</accession>
<dbReference type="RefSeq" id="WP_092653661.1">
    <property type="nucleotide sequence ID" value="NZ_FOHA01000020.1"/>
</dbReference>
<evidence type="ECO:0000313" key="1">
    <source>
        <dbReference type="EMBL" id="SES03504.1"/>
    </source>
</evidence>
<dbReference type="Proteomes" id="UP000198948">
    <property type="component" value="Unassembled WGS sequence"/>
</dbReference>
<evidence type="ECO:0000313" key="2">
    <source>
        <dbReference type="Proteomes" id="UP000198948"/>
    </source>
</evidence>
<keyword evidence="2" id="KW-1185">Reference proteome</keyword>
<dbReference type="STRING" id="142588.SAMN04488559_12024"/>
<dbReference type="OrthoDB" id="2991472at2"/>
<reference evidence="1 2" key="1">
    <citation type="submission" date="2016-10" db="EMBL/GenBank/DDBJ databases">
        <authorList>
            <person name="de Groot N.N."/>
        </authorList>
    </citation>
    <scope>NUCLEOTIDE SEQUENCE [LARGE SCALE GENOMIC DNA]</scope>
    <source>
        <strain evidence="1 2">DSM 13760</strain>
    </source>
</reference>
<organism evidence="1 2">
    <name type="scientific">Isobaculum melis</name>
    <dbReference type="NCBI Taxonomy" id="142588"/>
    <lineage>
        <taxon>Bacteria</taxon>
        <taxon>Bacillati</taxon>
        <taxon>Bacillota</taxon>
        <taxon>Bacilli</taxon>
        <taxon>Lactobacillales</taxon>
        <taxon>Carnobacteriaceae</taxon>
        <taxon>Isobaculum</taxon>
    </lineage>
</organism>
<dbReference type="EMBL" id="FOHA01000020">
    <property type="protein sequence ID" value="SES03504.1"/>
    <property type="molecule type" value="Genomic_DNA"/>
</dbReference>
<protein>
    <submittedName>
        <fullName evidence="1">Uncharacterized protein</fullName>
    </submittedName>
</protein>
<proteinExistence type="predicted"/>
<dbReference type="AlphaFoldDB" id="A0A1H9U2V4"/>
<sequence length="153" mass="16347">MKKLVISLIAFVTLGGVLLPTANVFASEQIEETEQSITEELGLTDSQILQILSGQESGITLDQGRAFDKDGNELFVAQRGKFSWAVRAIKAAWNKLPSGVKKAIGGAAGLSTLLNVIDNFTGKVEDAVYAGCKALGMNGTVAWWVTKALMLFL</sequence>
<gene>
    <name evidence="1" type="ORF">SAMN04488559_12024</name>
</gene>